<dbReference type="EMBL" id="JABFRW010000153">
    <property type="protein sequence ID" value="NOT34890.1"/>
    <property type="molecule type" value="Genomic_DNA"/>
</dbReference>
<reference evidence="3 4" key="1">
    <citation type="submission" date="2020-04" db="EMBL/GenBank/DDBJ databases">
        <title>Metagenomic profiling of ammonia- and methane-oxidizing microorganisms in a Dutch drinking water treatment plant.</title>
        <authorList>
            <person name="Poghosyan L."/>
            <person name="Leucker S."/>
        </authorList>
    </citation>
    <scope>NUCLEOTIDE SEQUENCE [LARGE SCALE GENOMIC DNA]</scope>
    <source>
        <strain evidence="3">S-RSF-IL-03</strain>
    </source>
</reference>
<dbReference type="InterPro" id="IPR051608">
    <property type="entry name" value="RQC_Subunit_NEMF"/>
</dbReference>
<dbReference type="AlphaFoldDB" id="A0A849SU25"/>
<evidence type="ECO:0000313" key="4">
    <source>
        <dbReference type="Proteomes" id="UP000580839"/>
    </source>
</evidence>
<proteinExistence type="predicted"/>
<dbReference type="GO" id="GO:0043023">
    <property type="term" value="F:ribosomal large subunit binding"/>
    <property type="evidence" value="ECO:0007669"/>
    <property type="project" value="TreeGrafter"/>
</dbReference>
<dbReference type="GO" id="GO:1990112">
    <property type="term" value="C:RQC complex"/>
    <property type="evidence" value="ECO:0007669"/>
    <property type="project" value="TreeGrafter"/>
</dbReference>
<feature type="region of interest" description="Disordered" evidence="1">
    <location>
        <begin position="1"/>
        <end position="20"/>
    </location>
</feature>
<comment type="caution">
    <text evidence="3">The sequence shown here is derived from an EMBL/GenBank/DDBJ whole genome shotgun (WGS) entry which is preliminary data.</text>
</comment>
<name>A0A849SU25_UNCEI</name>
<accession>A0A849SU25</accession>
<dbReference type="GO" id="GO:0072344">
    <property type="term" value="P:rescue of stalled ribosome"/>
    <property type="evidence" value="ECO:0007669"/>
    <property type="project" value="TreeGrafter"/>
</dbReference>
<feature type="domain" description="NFACT RNA-binding" evidence="2">
    <location>
        <begin position="215"/>
        <end position="307"/>
    </location>
</feature>
<sequence length="347" mass="37954">MSQPPNDVSERRTQLTRVLKKQHARLARKVEGLKRDLAEAELASELRRAGETLLTYVKQVPPRATEVTLPDPSNQEHNLSIVLDPMVSAQVNAARYFKRAAKAERGLKEVPPRLRAVEADVHALAVLLARVAALEEGASDNALIDDGALDGDLESALASLSEMQRGGLVPKRVRAQTDANDAGSAAARAAKPKPLPGALLGKGRERVPARLMPRRLKTREGWDVLIGRSNEGNDYVTHHLARSEDYWFHVHGSPGSHVVLRRGKGANEPSKATIDEVSAWAAFYSQARTAGKVPVIVTRKKYVRKPRKGPPGLAVCTNEKTVIVRPVEPPRESLADFVEPDQAEPEQ</sequence>
<evidence type="ECO:0000313" key="3">
    <source>
        <dbReference type="EMBL" id="NOT34890.1"/>
    </source>
</evidence>
<protein>
    <submittedName>
        <fullName evidence="3">DUF814 domain-containing protein</fullName>
    </submittedName>
</protein>
<dbReference type="Pfam" id="PF05670">
    <property type="entry name" value="NFACT-R_1"/>
    <property type="match status" value="1"/>
</dbReference>
<dbReference type="PANTHER" id="PTHR15239">
    <property type="entry name" value="NUCLEAR EXPORT MEDIATOR FACTOR NEMF"/>
    <property type="match status" value="1"/>
</dbReference>
<dbReference type="GO" id="GO:0000049">
    <property type="term" value="F:tRNA binding"/>
    <property type="evidence" value="ECO:0007669"/>
    <property type="project" value="TreeGrafter"/>
</dbReference>
<organism evidence="3 4">
    <name type="scientific">Eiseniibacteriota bacterium</name>
    <dbReference type="NCBI Taxonomy" id="2212470"/>
    <lineage>
        <taxon>Bacteria</taxon>
        <taxon>Candidatus Eiseniibacteriota</taxon>
    </lineage>
</organism>
<dbReference type="Pfam" id="PF05833">
    <property type="entry name" value="NFACT_N"/>
    <property type="match status" value="1"/>
</dbReference>
<dbReference type="Proteomes" id="UP000580839">
    <property type="component" value="Unassembled WGS sequence"/>
</dbReference>
<gene>
    <name evidence="3" type="ORF">HOP12_12065</name>
</gene>
<dbReference type="InterPro" id="IPR008532">
    <property type="entry name" value="NFACT_RNA-bd"/>
</dbReference>
<evidence type="ECO:0000256" key="1">
    <source>
        <dbReference type="SAM" id="MobiDB-lite"/>
    </source>
</evidence>
<dbReference type="PANTHER" id="PTHR15239:SF6">
    <property type="entry name" value="RIBOSOME QUALITY CONTROL COMPLEX SUBUNIT NEMF"/>
    <property type="match status" value="1"/>
</dbReference>
<evidence type="ECO:0000259" key="2">
    <source>
        <dbReference type="Pfam" id="PF05670"/>
    </source>
</evidence>